<evidence type="ECO:0000256" key="4">
    <source>
        <dbReference type="ARBA" id="ARBA00022448"/>
    </source>
</evidence>
<feature type="chain" id="PRO_5016277820" description="ferric-chelate reductase (NADPH)" evidence="14">
    <location>
        <begin position="17"/>
        <end position="592"/>
    </location>
</feature>
<comment type="subcellular location">
    <subcellularLocation>
        <location evidence="1">Cell membrane</location>
        <topology evidence="1">Multi-pass membrane protein</topology>
    </subcellularLocation>
</comment>
<dbReference type="FunFam" id="3.40.50.80:FF:000023">
    <property type="entry name" value="Putative ferric-chelate reductase"/>
    <property type="match status" value="1"/>
</dbReference>
<dbReference type="EC" id="1.16.1.9" evidence="3"/>
<evidence type="ECO:0000256" key="12">
    <source>
        <dbReference type="ARBA" id="ARBA00048483"/>
    </source>
</evidence>
<evidence type="ECO:0000256" key="7">
    <source>
        <dbReference type="ARBA" id="ARBA00022982"/>
    </source>
</evidence>
<dbReference type="InterPro" id="IPR013130">
    <property type="entry name" value="Fe3_Rdtase_TM_dom"/>
</dbReference>
<dbReference type="Pfam" id="PF08030">
    <property type="entry name" value="NAD_binding_6"/>
    <property type="match status" value="1"/>
</dbReference>
<feature type="transmembrane region" description="Helical" evidence="13">
    <location>
        <begin position="196"/>
        <end position="214"/>
    </location>
</feature>
<comment type="similarity">
    <text evidence="2">Belongs to the ferric reductase (FRE) family.</text>
</comment>
<reference evidence="16 17" key="1">
    <citation type="submission" date="2016-12" db="EMBL/GenBank/DDBJ databases">
        <title>The genomes of Aspergillus section Nigri reveals drivers in fungal speciation.</title>
        <authorList>
            <consortium name="DOE Joint Genome Institute"/>
            <person name="Vesth T.C."/>
            <person name="Nybo J."/>
            <person name="Theobald S."/>
            <person name="Brandl J."/>
            <person name="Frisvad J.C."/>
            <person name="Nielsen K.F."/>
            <person name="Lyhne E.K."/>
            <person name="Kogle M.E."/>
            <person name="Kuo A."/>
            <person name="Riley R."/>
            <person name="Clum A."/>
            <person name="Nolan M."/>
            <person name="Lipzen A."/>
            <person name="Salamov A."/>
            <person name="Henrissat B."/>
            <person name="Wiebenga A."/>
            <person name="De Vries R.P."/>
            <person name="Grigoriev I.V."/>
            <person name="Mortensen U.H."/>
            <person name="Andersen M.R."/>
            <person name="Baker S.E."/>
        </authorList>
    </citation>
    <scope>NUCLEOTIDE SEQUENCE [LARGE SCALE GENOMIC DNA]</scope>
    <source>
        <strain evidence="16 17">CBS 115572</strain>
    </source>
</reference>
<dbReference type="PANTHER" id="PTHR32361:SF24">
    <property type="entry name" value="REDUCTASE, PUTATIVE (AFU_ORTHOLOGUE AFUA_3G10820)-RELATED"/>
    <property type="match status" value="1"/>
</dbReference>
<evidence type="ECO:0000256" key="14">
    <source>
        <dbReference type="SAM" id="SignalP"/>
    </source>
</evidence>
<keyword evidence="11 13" id="KW-0472">Membrane</keyword>
<dbReference type="InterPro" id="IPR013112">
    <property type="entry name" value="FAD-bd_8"/>
</dbReference>
<feature type="transmembrane region" description="Helical" evidence="13">
    <location>
        <begin position="234"/>
        <end position="252"/>
    </location>
</feature>
<sequence>MHSLLLCSSLVGLASAAELEKRHGGFSVYEMLNDDLARLSLMVLGLMAAFIYVWKMWHRLASHMRRLASFTNERQRYFVSPHGMLAKINNYIIYAPLFRTRHNREFQLSRAVNMGTLPSRFHSFLLVGIVAMNIVLCVVTVPYGSSETTVAGLIRNRTGTMATVNLIPVVLMAGRNNPLITLLQVPFDTFNLIHRWLARIVVLQSLAHVFAWAIPKAQKSGWDVIGMVFGESSFMLNGLIAACAFTALLVHSPSPIRHAFYETFLHLHMVLVALSFGFLWLHLDGMVSQNYLLVAVIFWALERAARIFIILYRNCGRESTTAHIEALPGDAMRITLKMTRPWAFHPGQHIYLYIPSVGWWMSHPFSVGWSEAEEFPAGEKGIPMTQQDLVSLKKTTISLLVRRRTGFTDKLFQRAQKSTGGRVSLRAFAEGPYGSIHTMDSYGTVMLFAGGVGITHQVPFVRHLVKGFAEGTVAARRVTLVWIIQSPEHLEWIRPWMTSILAMDRRREVLRIMLFITRPRNTKEIQSPSATVQMFPGRPNVDTLVGLEVENQIGAMGVLVCGNGSLSDDVRRVCRKKQDQTQVDFIEESFTW</sequence>
<keyword evidence="6 13" id="KW-0812">Transmembrane</keyword>
<keyword evidence="14" id="KW-0732">Signal</keyword>
<organism evidence="16 17">
    <name type="scientific">Aspergillus sclerotioniger CBS 115572</name>
    <dbReference type="NCBI Taxonomy" id="1450535"/>
    <lineage>
        <taxon>Eukaryota</taxon>
        <taxon>Fungi</taxon>
        <taxon>Dikarya</taxon>
        <taxon>Ascomycota</taxon>
        <taxon>Pezizomycotina</taxon>
        <taxon>Eurotiomycetes</taxon>
        <taxon>Eurotiomycetidae</taxon>
        <taxon>Eurotiales</taxon>
        <taxon>Aspergillaceae</taxon>
        <taxon>Aspergillus</taxon>
        <taxon>Aspergillus subgen. Circumdati</taxon>
    </lineage>
</organism>
<gene>
    <name evidence="16" type="ORF">BO94DRAFT_105507</name>
</gene>
<dbReference type="PROSITE" id="PS51384">
    <property type="entry name" value="FAD_FR"/>
    <property type="match status" value="1"/>
</dbReference>
<dbReference type="GO" id="GO:0015677">
    <property type="term" value="P:copper ion import"/>
    <property type="evidence" value="ECO:0007669"/>
    <property type="project" value="TreeGrafter"/>
</dbReference>
<evidence type="ECO:0000259" key="15">
    <source>
        <dbReference type="PROSITE" id="PS51384"/>
    </source>
</evidence>
<dbReference type="SFLD" id="SFLDG01168">
    <property type="entry name" value="Ferric_reductase_subgroup_(FRE"/>
    <property type="match status" value="1"/>
</dbReference>
<dbReference type="InterPro" id="IPR013121">
    <property type="entry name" value="Fe_red_NAD-bd_6"/>
</dbReference>
<evidence type="ECO:0000313" key="17">
    <source>
        <dbReference type="Proteomes" id="UP000246702"/>
    </source>
</evidence>
<comment type="caution">
    <text evidence="16">The sequence shown here is derived from an EMBL/GenBank/DDBJ whole genome shotgun (WGS) entry which is preliminary data.</text>
</comment>
<accession>A0A317WFW1</accession>
<evidence type="ECO:0000256" key="13">
    <source>
        <dbReference type="SAM" id="Phobius"/>
    </source>
</evidence>
<feature type="signal peptide" evidence="14">
    <location>
        <begin position="1"/>
        <end position="16"/>
    </location>
</feature>
<dbReference type="GO" id="GO:0005886">
    <property type="term" value="C:plasma membrane"/>
    <property type="evidence" value="ECO:0007669"/>
    <property type="project" value="UniProtKB-SubCell"/>
</dbReference>
<dbReference type="InterPro" id="IPR017938">
    <property type="entry name" value="Riboflavin_synthase-like_b-brl"/>
</dbReference>
<dbReference type="CDD" id="cd06186">
    <property type="entry name" value="NOX_Duox_like_FAD_NADP"/>
    <property type="match status" value="1"/>
</dbReference>
<name>A0A317WFW1_9EURO</name>
<dbReference type="GO" id="GO:0006879">
    <property type="term" value="P:intracellular iron ion homeostasis"/>
    <property type="evidence" value="ECO:0007669"/>
    <property type="project" value="TreeGrafter"/>
</dbReference>
<keyword evidence="5" id="KW-1003">Cell membrane</keyword>
<feature type="transmembrane region" description="Helical" evidence="13">
    <location>
        <begin position="40"/>
        <end position="57"/>
    </location>
</feature>
<dbReference type="InterPro" id="IPR039261">
    <property type="entry name" value="FNR_nucleotide-bd"/>
</dbReference>
<dbReference type="RefSeq" id="XP_025466516.1">
    <property type="nucleotide sequence ID" value="XM_025605482.1"/>
</dbReference>
<dbReference type="GO" id="GO:0006826">
    <property type="term" value="P:iron ion transport"/>
    <property type="evidence" value="ECO:0007669"/>
    <property type="project" value="TreeGrafter"/>
</dbReference>
<feature type="domain" description="FAD-binding FR-type" evidence="15">
    <location>
        <begin position="314"/>
        <end position="439"/>
    </location>
</feature>
<feature type="transmembrane region" description="Helical" evidence="13">
    <location>
        <begin position="289"/>
        <end position="312"/>
    </location>
</feature>
<protein>
    <recommendedName>
        <fullName evidence="3">ferric-chelate reductase (NADPH)</fullName>
        <ecNumber evidence="3">1.16.1.9</ecNumber>
    </recommendedName>
</protein>
<dbReference type="PANTHER" id="PTHR32361">
    <property type="entry name" value="FERRIC/CUPRIC REDUCTASE TRANSMEMBRANE COMPONENT"/>
    <property type="match status" value="1"/>
</dbReference>
<feature type="transmembrane region" description="Helical" evidence="13">
    <location>
        <begin position="264"/>
        <end position="283"/>
    </location>
</feature>
<dbReference type="STRING" id="1450535.A0A317WFW1"/>
<dbReference type="SUPFAM" id="SSF52343">
    <property type="entry name" value="Ferredoxin reductase-like, C-terminal NADP-linked domain"/>
    <property type="match status" value="1"/>
</dbReference>
<dbReference type="SFLD" id="SFLDS00052">
    <property type="entry name" value="Ferric_Reductase_Domain"/>
    <property type="match status" value="1"/>
</dbReference>
<evidence type="ECO:0000256" key="1">
    <source>
        <dbReference type="ARBA" id="ARBA00004651"/>
    </source>
</evidence>
<evidence type="ECO:0000256" key="8">
    <source>
        <dbReference type="ARBA" id="ARBA00022989"/>
    </source>
</evidence>
<dbReference type="AlphaFoldDB" id="A0A317WFW1"/>
<keyword evidence="17" id="KW-1185">Reference proteome</keyword>
<dbReference type="InterPro" id="IPR051410">
    <property type="entry name" value="Ferric/Cupric_Reductase"/>
</dbReference>
<dbReference type="GO" id="GO:0052851">
    <property type="term" value="F:ferric-chelate reductase (NADPH) activity"/>
    <property type="evidence" value="ECO:0007669"/>
    <property type="project" value="UniProtKB-EC"/>
</dbReference>
<keyword evidence="9" id="KW-0560">Oxidoreductase</keyword>
<dbReference type="Pfam" id="PF08022">
    <property type="entry name" value="FAD_binding_8"/>
    <property type="match status" value="1"/>
</dbReference>
<evidence type="ECO:0000256" key="5">
    <source>
        <dbReference type="ARBA" id="ARBA00022475"/>
    </source>
</evidence>
<evidence type="ECO:0000256" key="11">
    <source>
        <dbReference type="ARBA" id="ARBA00023136"/>
    </source>
</evidence>
<dbReference type="SUPFAM" id="SSF63380">
    <property type="entry name" value="Riboflavin synthase domain-like"/>
    <property type="match status" value="1"/>
</dbReference>
<evidence type="ECO:0000256" key="9">
    <source>
        <dbReference type="ARBA" id="ARBA00023002"/>
    </source>
</evidence>
<keyword evidence="4" id="KW-0813">Transport</keyword>
<keyword evidence="8 13" id="KW-1133">Transmembrane helix</keyword>
<dbReference type="Proteomes" id="UP000246702">
    <property type="component" value="Unassembled WGS sequence"/>
</dbReference>
<dbReference type="Pfam" id="PF01794">
    <property type="entry name" value="Ferric_reduct"/>
    <property type="match status" value="1"/>
</dbReference>
<evidence type="ECO:0000313" key="16">
    <source>
        <dbReference type="EMBL" id="PWY84591.1"/>
    </source>
</evidence>
<dbReference type="Gene3D" id="3.40.50.80">
    <property type="entry name" value="Nucleotide-binding domain of ferredoxin-NADP reductase (FNR) module"/>
    <property type="match status" value="1"/>
</dbReference>
<keyword evidence="10" id="KW-0406">Ion transport</keyword>
<keyword evidence="7" id="KW-0249">Electron transport</keyword>
<comment type="catalytic activity">
    <reaction evidence="12">
        <text>2 a Fe(II)-siderophore + NADP(+) + H(+) = 2 a Fe(III)-siderophore + NADPH</text>
        <dbReference type="Rhea" id="RHEA:28795"/>
        <dbReference type="Rhea" id="RHEA-COMP:11342"/>
        <dbReference type="Rhea" id="RHEA-COMP:11344"/>
        <dbReference type="ChEBI" id="CHEBI:15378"/>
        <dbReference type="ChEBI" id="CHEBI:29033"/>
        <dbReference type="ChEBI" id="CHEBI:29034"/>
        <dbReference type="ChEBI" id="CHEBI:57783"/>
        <dbReference type="ChEBI" id="CHEBI:58349"/>
        <dbReference type="EC" id="1.16.1.9"/>
    </reaction>
</comment>
<dbReference type="GeneID" id="37107625"/>
<proteinExistence type="inferred from homology"/>
<dbReference type="OrthoDB" id="4494341at2759"/>
<evidence type="ECO:0000256" key="6">
    <source>
        <dbReference type="ARBA" id="ARBA00022692"/>
    </source>
</evidence>
<evidence type="ECO:0000256" key="2">
    <source>
        <dbReference type="ARBA" id="ARBA00006278"/>
    </source>
</evidence>
<evidence type="ECO:0000256" key="10">
    <source>
        <dbReference type="ARBA" id="ARBA00023065"/>
    </source>
</evidence>
<dbReference type="InterPro" id="IPR017927">
    <property type="entry name" value="FAD-bd_FR_type"/>
</dbReference>
<dbReference type="EMBL" id="MSFK01000017">
    <property type="protein sequence ID" value="PWY84591.1"/>
    <property type="molecule type" value="Genomic_DNA"/>
</dbReference>
<feature type="transmembrane region" description="Helical" evidence="13">
    <location>
        <begin position="124"/>
        <end position="145"/>
    </location>
</feature>
<evidence type="ECO:0000256" key="3">
    <source>
        <dbReference type="ARBA" id="ARBA00012668"/>
    </source>
</evidence>